<dbReference type="AlphaFoldDB" id="A0ABD1IKP4"/>
<gene>
    <name evidence="1" type="ORF">AAHA92_00767</name>
</gene>
<dbReference type="Gene3D" id="3.30.420.10">
    <property type="entry name" value="Ribonuclease H-like superfamily/Ribonuclease H"/>
    <property type="match status" value="1"/>
</dbReference>
<accession>A0ABD1IKP4</accession>
<protein>
    <recommendedName>
        <fullName evidence="3">Transposase</fullName>
    </recommendedName>
</protein>
<dbReference type="PANTHER" id="PTHR47169">
    <property type="entry name" value="OS01G0541250 PROTEIN"/>
    <property type="match status" value="1"/>
</dbReference>
<comment type="caution">
    <text evidence="1">The sequence shown here is derived from an EMBL/GenBank/DDBJ whole genome shotgun (WGS) entry which is preliminary data.</text>
</comment>
<dbReference type="PANTHER" id="PTHR47169:SF2">
    <property type="entry name" value="OS01G0541250 PROTEIN"/>
    <property type="match status" value="1"/>
</dbReference>
<evidence type="ECO:0000313" key="1">
    <source>
        <dbReference type="EMBL" id="KAL1569271.1"/>
    </source>
</evidence>
<keyword evidence="2" id="KW-1185">Reference proteome</keyword>
<evidence type="ECO:0000313" key="2">
    <source>
        <dbReference type="Proteomes" id="UP001567538"/>
    </source>
</evidence>
<proteinExistence type="predicted"/>
<organism evidence="1 2">
    <name type="scientific">Salvia divinorum</name>
    <name type="common">Maria pastora</name>
    <name type="synonym">Diviner's sage</name>
    <dbReference type="NCBI Taxonomy" id="28513"/>
    <lineage>
        <taxon>Eukaryota</taxon>
        <taxon>Viridiplantae</taxon>
        <taxon>Streptophyta</taxon>
        <taxon>Embryophyta</taxon>
        <taxon>Tracheophyta</taxon>
        <taxon>Spermatophyta</taxon>
        <taxon>Magnoliopsida</taxon>
        <taxon>eudicotyledons</taxon>
        <taxon>Gunneridae</taxon>
        <taxon>Pentapetalae</taxon>
        <taxon>asterids</taxon>
        <taxon>lamiids</taxon>
        <taxon>Lamiales</taxon>
        <taxon>Lamiaceae</taxon>
        <taxon>Nepetoideae</taxon>
        <taxon>Mentheae</taxon>
        <taxon>Salviinae</taxon>
        <taxon>Salvia</taxon>
        <taxon>Salvia subgen. Calosphace</taxon>
    </lineage>
</organism>
<evidence type="ECO:0008006" key="3">
    <source>
        <dbReference type="Google" id="ProtNLM"/>
    </source>
</evidence>
<dbReference type="Proteomes" id="UP001567538">
    <property type="component" value="Unassembled WGS sequence"/>
</dbReference>
<name>A0ABD1IKP4_SALDI</name>
<sequence length="420" mass="48481">MATKFDVSKTTLVRWVKEKQIKPHTNAIKPTLTEANKLARLKWSLSQLQPNLEQEKVKFQPMHNVVHIDEKWFYMTKCSDRYYLLADEDESYRSCKSKRFITKVMFMCVVARPHFAQDGQTTFDGKIGIFPFTTLESAKRKSKNRDKGTLETKHIQSIKSIIRDCIVHKIIPAISDKWPHHASKEIFIQQDNVKPHISNHDKDFEATVNAQGFNMKIICQPPNSPDTNVLNLGFIREIQSLQDDKPEKGVDNLVRNVCSSYEELSPQTLNKVFLTLQTCLREILQVKGSNNYRIPHMNKDRLLRLDSLPLTIEIDEGLAKECLDYLQLPENDDGSAYDIVAIKSALGYYEVGNDNSVFTMVCEASRVVSGGPFHRRQREGRFIADEEESRFIAVWRNFSVDGGEAFQEQQYLRTIPPMYR</sequence>
<dbReference type="InterPro" id="IPR036397">
    <property type="entry name" value="RNaseH_sf"/>
</dbReference>
<dbReference type="EMBL" id="JBEAFC010000001">
    <property type="protein sequence ID" value="KAL1569271.1"/>
    <property type="molecule type" value="Genomic_DNA"/>
</dbReference>
<reference evidence="1 2" key="1">
    <citation type="submission" date="2024-06" db="EMBL/GenBank/DDBJ databases">
        <title>A chromosome level genome sequence of Diviner's sage (Salvia divinorum).</title>
        <authorList>
            <person name="Ford S.A."/>
            <person name="Ro D.-K."/>
            <person name="Ness R.W."/>
            <person name="Phillips M.A."/>
        </authorList>
    </citation>
    <scope>NUCLEOTIDE SEQUENCE [LARGE SCALE GENOMIC DNA]</scope>
    <source>
        <strain evidence="1">SAF-2024a</strain>
        <tissue evidence="1">Leaf</tissue>
    </source>
</reference>